<dbReference type="PANTHER" id="PTHR43045:SF1">
    <property type="entry name" value="SHIKIMATE TRANSPORTER"/>
    <property type="match status" value="1"/>
</dbReference>
<keyword evidence="5 8" id="KW-1133">Transmembrane helix</keyword>
<proteinExistence type="predicted"/>
<dbReference type="Pfam" id="PF07690">
    <property type="entry name" value="MFS_1"/>
    <property type="match status" value="1"/>
</dbReference>
<evidence type="ECO:0000256" key="7">
    <source>
        <dbReference type="SAM" id="MobiDB-lite"/>
    </source>
</evidence>
<dbReference type="GO" id="GO:0022857">
    <property type="term" value="F:transmembrane transporter activity"/>
    <property type="evidence" value="ECO:0007669"/>
    <property type="project" value="InterPro"/>
</dbReference>
<evidence type="ECO:0000256" key="8">
    <source>
        <dbReference type="SAM" id="Phobius"/>
    </source>
</evidence>
<gene>
    <name evidence="9" type="ORF">AWB66_05521</name>
</gene>
<keyword evidence="10" id="KW-1185">Reference proteome</keyword>
<evidence type="ECO:0000313" key="9">
    <source>
        <dbReference type="EMBL" id="SAL76952.1"/>
    </source>
</evidence>
<feature type="transmembrane region" description="Helical" evidence="8">
    <location>
        <begin position="20"/>
        <end position="39"/>
    </location>
</feature>
<dbReference type="InterPro" id="IPR011701">
    <property type="entry name" value="MFS"/>
</dbReference>
<feature type="transmembrane region" description="Helical" evidence="8">
    <location>
        <begin position="73"/>
        <end position="96"/>
    </location>
</feature>
<dbReference type="SUPFAM" id="SSF103473">
    <property type="entry name" value="MFS general substrate transporter"/>
    <property type="match status" value="1"/>
</dbReference>
<dbReference type="RefSeq" id="WP_235021259.1">
    <property type="nucleotide sequence ID" value="NZ_FCNZ02000032.1"/>
</dbReference>
<evidence type="ECO:0000256" key="2">
    <source>
        <dbReference type="ARBA" id="ARBA00022448"/>
    </source>
</evidence>
<feature type="transmembrane region" description="Helical" evidence="8">
    <location>
        <begin position="51"/>
        <end position="67"/>
    </location>
</feature>
<name>A0A158K757_9BURK</name>
<keyword evidence="3" id="KW-1003">Cell membrane</keyword>
<dbReference type="PANTHER" id="PTHR43045">
    <property type="entry name" value="SHIKIMATE TRANSPORTER"/>
    <property type="match status" value="1"/>
</dbReference>
<dbReference type="GO" id="GO:0005886">
    <property type="term" value="C:plasma membrane"/>
    <property type="evidence" value="ECO:0007669"/>
    <property type="project" value="UniProtKB-SubCell"/>
</dbReference>
<evidence type="ECO:0000313" key="10">
    <source>
        <dbReference type="Proteomes" id="UP000054717"/>
    </source>
</evidence>
<sequence>MISVYALVYLTQNLHIEKPLAIRALMIGSFFTLLSQPFFGALSDRIGRKKVYMGGMIFLGAFILPFFEMLDTGTYPVIVTAISLAMVFGLGSTLSAQPALISEQYPAAIRYSGVSVAYQLATVIWSGPTPILAALFVMWAGGYWLLAAYRARRCDLRARHHAVARSRRARTVRAGARHGARDARGRQPIATGLSGEQAS</sequence>
<reference evidence="9" key="1">
    <citation type="submission" date="2016-01" db="EMBL/GenBank/DDBJ databases">
        <authorList>
            <person name="Peeters Charlotte."/>
        </authorList>
    </citation>
    <scope>NUCLEOTIDE SEQUENCE</scope>
    <source>
        <strain evidence="9">LMG 22936</strain>
    </source>
</reference>
<dbReference type="Proteomes" id="UP000054717">
    <property type="component" value="Unassembled WGS sequence"/>
</dbReference>
<dbReference type="Gene3D" id="1.20.1250.20">
    <property type="entry name" value="MFS general substrate transporter like domains"/>
    <property type="match status" value="1"/>
</dbReference>
<evidence type="ECO:0000256" key="6">
    <source>
        <dbReference type="ARBA" id="ARBA00023136"/>
    </source>
</evidence>
<feature type="transmembrane region" description="Helical" evidence="8">
    <location>
        <begin position="131"/>
        <end position="149"/>
    </location>
</feature>
<comment type="subcellular location">
    <subcellularLocation>
        <location evidence="1">Cell membrane</location>
        <topology evidence="1">Multi-pass membrane protein</topology>
    </subcellularLocation>
</comment>
<evidence type="ECO:0000256" key="5">
    <source>
        <dbReference type="ARBA" id="ARBA00022989"/>
    </source>
</evidence>
<organism evidence="9 10">
    <name type="scientific">Caballeronia telluris</name>
    <dbReference type="NCBI Taxonomy" id="326475"/>
    <lineage>
        <taxon>Bacteria</taxon>
        <taxon>Pseudomonadati</taxon>
        <taxon>Pseudomonadota</taxon>
        <taxon>Betaproteobacteria</taxon>
        <taxon>Burkholderiales</taxon>
        <taxon>Burkholderiaceae</taxon>
        <taxon>Caballeronia</taxon>
    </lineage>
</organism>
<dbReference type="InterPro" id="IPR036259">
    <property type="entry name" value="MFS_trans_sf"/>
</dbReference>
<keyword evidence="6 8" id="KW-0472">Membrane</keyword>
<keyword evidence="2" id="KW-0813">Transport</keyword>
<dbReference type="STRING" id="326475.AWB66_05521"/>
<keyword evidence="4 8" id="KW-0812">Transmembrane</keyword>
<evidence type="ECO:0000256" key="3">
    <source>
        <dbReference type="ARBA" id="ARBA00022475"/>
    </source>
</evidence>
<dbReference type="AlphaFoldDB" id="A0A158K757"/>
<evidence type="ECO:0000256" key="4">
    <source>
        <dbReference type="ARBA" id="ARBA00022692"/>
    </source>
</evidence>
<feature type="region of interest" description="Disordered" evidence="7">
    <location>
        <begin position="174"/>
        <end position="199"/>
    </location>
</feature>
<dbReference type="EMBL" id="FCNZ02000032">
    <property type="protein sequence ID" value="SAL76952.1"/>
    <property type="molecule type" value="Genomic_DNA"/>
</dbReference>
<accession>A0A158K757</accession>
<feature type="transmembrane region" description="Helical" evidence="8">
    <location>
        <begin position="108"/>
        <end position="125"/>
    </location>
</feature>
<protein>
    <submittedName>
        <fullName evidence="9">Major facilitator transporter</fullName>
    </submittedName>
</protein>
<evidence type="ECO:0000256" key="1">
    <source>
        <dbReference type="ARBA" id="ARBA00004651"/>
    </source>
</evidence>
<comment type="caution">
    <text evidence="9">The sequence shown here is derived from an EMBL/GenBank/DDBJ whole genome shotgun (WGS) entry which is preliminary data.</text>
</comment>